<dbReference type="PANTHER" id="PTHR34875">
    <property type="entry name" value="UPF0237 PROTEIN MJ1558"/>
    <property type="match status" value="1"/>
</dbReference>
<proteinExistence type="predicted"/>
<dbReference type="EMBL" id="MSCH01000003">
    <property type="protein sequence ID" value="PQJ54104.1"/>
    <property type="molecule type" value="Genomic_DNA"/>
</dbReference>
<evidence type="ECO:0000256" key="1">
    <source>
        <dbReference type="PIRNR" id="PIRNR028103"/>
    </source>
</evidence>
<dbReference type="Proteomes" id="UP000239007">
    <property type="component" value="Unassembled WGS sequence"/>
</dbReference>
<dbReference type="GO" id="GO:0006355">
    <property type="term" value="P:regulation of DNA-templated transcription"/>
    <property type="evidence" value="ECO:0007669"/>
    <property type="project" value="UniProtKB-UniRule"/>
</dbReference>
<comment type="subcellular location">
    <subcellularLocation>
        <location evidence="1">Cytoplasm</location>
    </subcellularLocation>
</comment>
<dbReference type="Pfam" id="PF13740">
    <property type="entry name" value="ACT_6"/>
    <property type="match status" value="1"/>
</dbReference>
<organism evidence="2 3">
    <name type="scientific">Psychrosphaera saromensis</name>
    <dbReference type="NCBI Taxonomy" id="716813"/>
    <lineage>
        <taxon>Bacteria</taxon>
        <taxon>Pseudomonadati</taxon>
        <taxon>Pseudomonadota</taxon>
        <taxon>Gammaproteobacteria</taxon>
        <taxon>Alteromonadales</taxon>
        <taxon>Pseudoalteromonadaceae</taxon>
        <taxon>Psychrosphaera</taxon>
    </lineage>
</organism>
<comment type="caution">
    <text evidence="2">The sequence shown here is derived from an EMBL/GenBank/DDBJ whole genome shotgun (WGS) entry which is preliminary data.</text>
</comment>
<dbReference type="RefSeq" id="WP_105052616.1">
    <property type="nucleotide sequence ID" value="NZ_BMYG01000007.1"/>
</dbReference>
<dbReference type="InterPro" id="IPR050990">
    <property type="entry name" value="UPF0237/GcvR_regulator"/>
</dbReference>
<keyword evidence="1" id="KW-0963">Cytoplasm</keyword>
<dbReference type="InterPro" id="IPR016867">
    <property type="entry name" value="GcvR"/>
</dbReference>
<dbReference type="SUPFAM" id="SSF55021">
    <property type="entry name" value="ACT-like"/>
    <property type="match status" value="2"/>
</dbReference>
<dbReference type="Gene3D" id="3.30.70.260">
    <property type="match status" value="2"/>
</dbReference>
<name>A0A2S7UVT6_9GAMM</name>
<reference evidence="2 3" key="1">
    <citation type="submission" date="2016-12" db="EMBL/GenBank/DDBJ databases">
        <title>Diversity of luminous bacteria.</title>
        <authorList>
            <person name="Yoshizawa S."/>
            <person name="Kogure K."/>
        </authorList>
    </citation>
    <scope>NUCLEOTIDE SEQUENCE [LARGE SCALE GENOMIC DNA]</scope>
    <source>
        <strain evidence="2 3">SA4-48</strain>
    </source>
</reference>
<keyword evidence="1" id="KW-0678">Repressor</keyword>
<dbReference type="AlphaFoldDB" id="A0A2S7UVT6"/>
<accession>A0A2S7UVT6</accession>
<dbReference type="FunFam" id="3.30.70.260:FF:000005">
    <property type="entry name" value="Glycine cleavage system transcriptional repressor"/>
    <property type="match status" value="1"/>
</dbReference>
<dbReference type="OrthoDB" id="5814713at2"/>
<keyword evidence="1" id="KW-0804">Transcription</keyword>
<dbReference type="InterPro" id="IPR045865">
    <property type="entry name" value="ACT-like_dom_sf"/>
</dbReference>
<gene>
    <name evidence="2" type="ORF">BTO11_10875</name>
</gene>
<keyword evidence="3" id="KW-1185">Reference proteome</keyword>
<dbReference type="PIRSF" id="PIRSF028103">
    <property type="entry name" value="GcvR"/>
    <property type="match status" value="1"/>
</dbReference>
<evidence type="ECO:0000313" key="2">
    <source>
        <dbReference type="EMBL" id="PQJ54104.1"/>
    </source>
</evidence>
<sequence length="183" mass="19960">MSSSLSTTPTKHLVLTVIGKDRTGLVSQLTGLITQCKCNILDSKMAIFGSEFTMIMLLAGDNASLAQLEVQLPPLAMSLNLLTMMKRTTTHKGLERARYQVIFDGPDSSGTIRLLTNFFAKHKVSVSSLKSKATNKDGKEWQIAEINIGLTDEIELDTIISGCEALCQTLSMTCTFSPITIEQ</sequence>
<protein>
    <recommendedName>
        <fullName evidence="1">Glycine cleavage system transcriptional repressor</fullName>
    </recommendedName>
</protein>
<dbReference type="GO" id="GO:0005737">
    <property type="term" value="C:cytoplasm"/>
    <property type="evidence" value="ECO:0007669"/>
    <property type="project" value="UniProtKB-SubCell"/>
</dbReference>
<evidence type="ECO:0000313" key="3">
    <source>
        <dbReference type="Proteomes" id="UP000239007"/>
    </source>
</evidence>
<dbReference type="PANTHER" id="PTHR34875:SF5">
    <property type="entry name" value="GLYCINE CLEAVAGE SYSTEM TRANSCRIPTIONAL REPRESSOR"/>
    <property type="match status" value="1"/>
</dbReference>